<accession>A0ACB7ZXX9</accession>
<dbReference type="Proteomes" id="UP000790377">
    <property type="component" value="Unassembled WGS sequence"/>
</dbReference>
<organism evidence="1 2">
    <name type="scientific">Hygrophoropsis aurantiaca</name>
    <dbReference type="NCBI Taxonomy" id="72124"/>
    <lineage>
        <taxon>Eukaryota</taxon>
        <taxon>Fungi</taxon>
        <taxon>Dikarya</taxon>
        <taxon>Basidiomycota</taxon>
        <taxon>Agaricomycotina</taxon>
        <taxon>Agaricomycetes</taxon>
        <taxon>Agaricomycetidae</taxon>
        <taxon>Boletales</taxon>
        <taxon>Coniophorineae</taxon>
        <taxon>Hygrophoropsidaceae</taxon>
        <taxon>Hygrophoropsis</taxon>
    </lineage>
</organism>
<reference evidence="1" key="1">
    <citation type="journal article" date="2021" name="New Phytol.">
        <title>Evolutionary innovations through gain and loss of genes in the ectomycorrhizal Boletales.</title>
        <authorList>
            <person name="Wu G."/>
            <person name="Miyauchi S."/>
            <person name="Morin E."/>
            <person name="Kuo A."/>
            <person name="Drula E."/>
            <person name="Varga T."/>
            <person name="Kohler A."/>
            <person name="Feng B."/>
            <person name="Cao Y."/>
            <person name="Lipzen A."/>
            <person name="Daum C."/>
            <person name="Hundley H."/>
            <person name="Pangilinan J."/>
            <person name="Johnson J."/>
            <person name="Barry K."/>
            <person name="LaButti K."/>
            <person name="Ng V."/>
            <person name="Ahrendt S."/>
            <person name="Min B."/>
            <person name="Choi I.G."/>
            <person name="Park H."/>
            <person name="Plett J.M."/>
            <person name="Magnuson J."/>
            <person name="Spatafora J.W."/>
            <person name="Nagy L.G."/>
            <person name="Henrissat B."/>
            <person name="Grigoriev I.V."/>
            <person name="Yang Z.L."/>
            <person name="Xu J."/>
            <person name="Martin F.M."/>
        </authorList>
    </citation>
    <scope>NUCLEOTIDE SEQUENCE</scope>
    <source>
        <strain evidence="1">ATCC 28755</strain>
    </source>
</reference>
<evidence type="ECO:0000313" key="1">
    <source>
        <dbReference type="EMBL" id="KAH7905976.1"/>
    </source>
</evidence>
<comment type="caution">
    <text evidence="1">The sequence shown here is derived from an EMBL/GenBank/DDBJ whole genome shotgun (WGS) entry which is preliminary data.</text>
</comment>
<feature type="non-terminal residue" evidence="1">
    <location>
        <position position="98"/>
    </location>
</feature>
<proteinExistence type="predicted"/>
<name>A0ACB7ZXX9_9AGAM</name>
<dbReference type="EMBL" id="MU268090">
    <property type="protein sequence ID" value="KAH7905976.1"/>
    <property type="molecule type" value="Genomic_DNA"/>
</dbReference>
<feature type="non-terminal residue" evidence="1">
    <location>
        <position position="1"/>
    </location>
</feature>
<keyword evidence="2" id="KW-1185">Reference proteome</keyword>
<protein>
    <submittedName>
        <fullName evidence="1">Uncharacterized protein</fullName>
    </submittedName>
</protein>
<gene>
    <name evidence="1" type="ORF">BJ138DRAFT_979795</name>
</gene>
<sequence length="98" mass="10754">RTKDEIRITVGLNAKVWAETRGGGSADERMEGLGMVEGEVSSVRCFASCLCSMDIVLRLGRILILPIHRRPKCAQPDLVLLLTLNASADVEWGVMQTK</sequence>
<evidence type="ECO:0000313" key="2">
    <source>
        <dbReference type="Proteomes" id="UP000790377"/>
    </source>
</evidence>